<dbReference type="EMBL" id="CP000378">
    <property type="protein sequence ID" value="ABF77853.1"/>
    <property type="molecule type" value="Genomic_DNA"/>
</dbReference>
<name>A0A0H2XUF8_BURO1</name>
<evidence type="ECO:0000313" key="1">
    <source>
        <dbReference type="EMBL" id="ABF77853.1"/>
    </source>
</evidence>
<sequence length="105" mass="11987">MNRCANIRRISRVARDGSVTVRCLFHRVAPSHSRWLACSPFPAAIVPLPPGPHQASFPRHLPRHRTFSRKKYRCEKPTLQLSSYVVESGVFSHHEASFYAGFCRV</sequence>
<dbReference type="AlphaFoldDB" id="A0A0H2XUF8"/>
<reference evidence="1" key="1">
    <citation type="submission" date="2006-05" db="EMBL/GenBank/DDBJ databases">
        <title>Complete sequence of chromosome 1 of Burkholderia cenocepacia AU 1054.</title>
        <authorList>
            <consortium name="US DOE Joint Genome Institute"/>
            <person name="Copeland A."/>
            <person name="Lucas S."/>
            <person name="Lapidus A."/>
            <person name="Barry K."/>
            <person name="Detter J.C."/>
            <person name="Glavina del Rio T."/>
            <person name="Hammon N."/>
            <person name="Israni S."/>
            <person name="Dalin E."/>
            <person name="Tice H."/>
            <person name="Pitluck S."/>
            <person name="Chain P."/>
            <person name="Malfatti S."/>
            <person name="Shin M."/>
            <person name="Vergez L."/>
            <person name="Schmutz J."/>
            <person name="Larimer F."/>
            <person name="Land M."/>
            <person name="Hauser L."/>
            <person name="Kyrpides N."/>
            <person name="Lykidis A."/>
            <person name="LiPuma J.J."/>
            <person name="Konstantinidis K."/>
            <person name="Tiedje J.M."/>
            <person name="Richardson P."/>
        </authorList>
    </citation>
    <scope>NUCLEOTIDE SEQUENCE [LARGE SCALE GENOMIC DNA]</scope>
    <source>
        <strain evidence="1">AU 1054</strain>
    </source>
</reference>
<proteinExistence type="predicted"/>
<organism evidence="1">
    <name type="scientific">Burkholderia orbicola (strain AU 1054)</name>
    <dbReference type="NCBI Taxonomy" id="331271"/>
    <lineage>
        <taxon>Bacteria</taxon>
        <taxon>Pseudomonadati</taxon>
        <taxon>Pseudomonadota</taxon>
        <taxon>Betaproteobacteria</taxon>
        <taxon>Burkholderiales</taxon>
        <taxon>Burkholderiaceae</taxon>
        <taxon>Burkholderia</taxon>
        <taxon>Burkholderia cepacia complex</taxon>
        <taxon>Burkholderia orbicola</taxon>
    </lineage>
</organism>
<protein>
    <submittedName>
        <fullName evidence="1">Uncharacterized protein</fullName>
    </submittedName>
</protein>
<gene>
    <name evidence="1" type="ordered locus">Bcen_2957</name>
</gene>
<accession>A0A0H2XUF8</accession>
<dbReference type="HOGENOM" id="CLU_2231467_0_0_4"/>